<dbReference type="InterPro" id="IPR007253">
    <property type="entry name" value="Cell_wall-bd_2"/>
</dbReference>
<sequence>MRKVVLYLLVVLLLGGVLIPMNGYAASDEHRELKSEINKVRQEKGTPFTKEEMGNIQNQVKDKLATDPNKVKTLTDYWENEPNDSFNQSNLLNLDDTVYGTFEWEDVDMYQIEVKNPMELLVSGTAQRGIDLGFLLADGYGNWLEPDAADVFDGIQVQLYMIPEGTYYIGAVDLEGGGSDSMYALSAMNMEYIQRISGDDRYETAIEIARAGWPDGADNVVLATGTTFPDALAGAPLAFQMDAPILLTPKAKLDQRVRKLMKDFGVKKVTILGGPNAVSSAVENELKKELKLTVNRIQGDNRYETAAAIAETLLPNRTAVVAYGGNFPDALSMAPYAAMYGHPIFLTDINELSQATKKAMSSYTKTYVIGGPNAISEKVSKQLPSPTRIQGNDRYETSIAVTKKLDLPTGGVFVATGEGFADALTGSVLAAKFGAPTILTKKNQLPDSTYNFFKEEQTTDYIILGGESAVGTGVEDDIFSVD</sequence>
<gene>
    <name evidence="1" type="ORF">GLW07_02265</name>
</gene>
<protein>
    <recommendedName>
        <fullName evidence="3">Cell wall-binding repeat-containing protein</fullName>
    </recommendedName>
</protein>
<comment type="caution">
    <text evidence="1">The sequence shown here is derived from an EMBL/GenBank/DDBJ whole genome shotgun (WGS) entry which is preliminary data.</text>
</comment>
<dbReference type="RefSeq" id="WP_160918054.1">
    <property type="nucleotide sequence ID" value="NZ_WMEY01000001.1"/>
</dbReference>
<accession>A0A845ETZ9</accession>
<dbReference type="EMBL" id="WMEY01000001">
    <property type="protein sequence ID" value="MYL62173.1"/>
    <property type="molecule type" value="Genomic_DNA"/>
</dbReference>
<evidence type="ECO:0008006" key="3">
    <source>
        <dbReference type="Google" id="ProtNLM"/>
    </source>
</evidence>
<name>A0A845ETZ9_9BACL</name>
<dbReference type="Gene3D" id="3.40.50.12090">
    <property type="match status" value="3"/>
</dbReference>
<dbReference type="PANTHER" id="PTHR30032">
    <property type="entry name" value="N-ACETYLMURAMOYL-L-ALANINE AMIDASE-RELATED"/>
    <property type="match status" value="1"/>
</dbReference>
<proteinExistence type="predicted"/>
<dbReference type="AlphaFoldDB" id="A0A845ETZ9"/>
<dbReference type="InterPro" id="IPR051922">
    <property type="entry name" value="Bact_Sporulation_Assoc"/>
</dbReference>
<reference evidence="1 2" key="1">
    <citation type="submission" date="2019-11" db="EMBL/GenBank/DDBJ databases">
        <title>Genome sequences of 17 halophilic strains isolated from different environments.</title>
        <authorList>
            <person name="Furrow R.E."/>
        </authorList>
    </citation>
    <scope>NUCLEOTIDE SEQUENCE [LARGE SCALE GENOMIC DNA]</scope>
    <source>
        <strain evidence="1 2">22506_14_FS</strain>
    </source>
</reference>
<dbReference type="Proteomes" id="UP000447833">
    <property type="component" value="Unassembled WGS sequence"/>
</dbReference>
<dbReference type="SUPFAM" id="SSF89260">
    <property type="entry name" value="Collagen-binding domain"/>
    <property type="match status" value="1"/>
</dbReference>
<evidence type="ECO:0000313" key="2">
    <source>
        <dbReference type="Proteomes" id="UP000447833"/>
    </source>
</evidence>
<organism evidence="1 2">
    <name type="scientific">Guptibacillus hwajinpoensis</name>
    <dbReference type="NCBI Taxonomy" id="208199"/>
    <lineage>
        <taxon>Bacteria</taxon>
        <taxon>Bacillati</taxon>
        <taxon>Bacillota</taxon>
        <taxon>Bacilli</taxon>
        <taxon>Bacillales</taxon>
        <taxon>Guptibacillaceae</taxon>
        <taxon>Guptibacillus</taxon>
    </lineage>
</organism>
<dbReference type="Pfam" id="PF04122">
    <property type="entry name" value="CW_binding_2"/>
    <property type="match status" value="3"/>
</dbReference>
<dbReference type="PANTHER" id="PTHR30032:SF8">
    <property type="entry name" value="GERMINATION-SPECIFIC N-ACETYLMURAMOYL-L-ALANINE AMIDASE"/>
    <property type="match status" value="1"/>
</dbReference>
<dbReference type="Gene3D" id="2.60.120.380">
    <property type="match status" value="1"/>
</dbReference>
<evidence type="ECO:0000313" key="1">
    <source>
        <dbReference type="EMBL" id="MYL62173.1"/>
    </source>
</evidence>